<reference evidence="2" key="2">
    <citation type="submission" date="2025-08" db="UniProtKB">
        <authorList>
            <consortium name="Ensembl"/>
        </authorList>
    </citation>
    <scope>IDENTIFICATION</scope>
</reference>
<dbReference type="PANTHER" id="PTHR12138">
    <property type="entry name" value="PRIMATE-EXPANDED PROTEIN FAMILY"/>
    <property type="match status" value="1"/>
</dbReference>
<evidence type="ECO:0000256" key="1">
    <source>
        <dbReference type="SAM" id="MobiDB-lite"/>
    </source>
</evidence>
<feature type="region of interest" description="Disordered" evidence="1">
    <location>
        <begin position="56"/>
        <end position="90"/>
    </location>
</feature>
<name>A0A8I5NJ03_PAPAN</name>
<organism evidence="2 3">
    <name type="scientific">Papio anubis</name>
    <name type="common">Olive baboon</name>
    <dbReference type="NCBI Taxonomy" id="9555"/>
    <lineage>
        <taxon>Eukaryota</taxon>
        <taxon>Metazoa</taxon>
        <taxon>Chordata</taxon>
        <taxon>Craniata</taxon>
        <taxon>Vertebrata</taxon>
        <taxon>Euteleostomi</taxon>
        <taxon>Mammalia</taxon>
        <taxon>Eutheria</taxon>
        <taxon>Euarchontoglires</taxon>
        <taxon>Primates</taxon>
        <taxon>Haplorrhini</taxon>
        <taxon>Catarrhini</taxon>
        <taxon>Cercopithecidae</taxon>
        <taxon>Cercopithecinae</taxon>
        <taxon>Papio</taxon>
    </lineage>
</organism>
<dbReference type="GeneTree" id="ENSGT01120000271815"/>
<sequence>MISAHCNLCLPGSGSSPASASRVAAATDACHHAQLSFVFLVETGFHHIGQADLKHLASGDPPVSPSQSGAGNIGVSQCTQPGLNISYSPG</sequence>
<accession>A0A8I5NJ03</accession>
<dbReference type="Proteomes" id="UP000028761">
    <property type="component" value="Chromosome 2"/>
</dbReference>
<dbReference type="PANTHER" id="PTHR12138:SF162">
    <property type="entry name" value="CHROMOSOME UNDETERMINED SCAFFOLD_275, WHOLE GENOME SHOTGUN SEQUENCE"/>
    <property type="match status" value="1"/>
</dbReference>
<dbReference type="Ensembl" id="ENSPANT00000078916.1">
    <property type="protein sequence ID" value="ENSPANP00000057707.1"/>
    <property type="gene ID" value="ENSPANG00000039329.1"/>
</dbReference>
<dbReference type="PRINTS" id="PR02045">
    <property type="entry name" value="F138DOMAIN"/>
</dbReference>
<reference evidence="2 3" key="1">
    <citation type="submission" date="2012-03" db="EMBL/GenBank/DDBJ databases">
        <title>Whole Genome Assembly of Papio anubis.</title>
        <authorList>
            <person name="Liu Y.L."/>
            <person name="Abraham K.A."/>
            <person name="Akbar H.A."/>
            <person name="Ali S.A."/>
            <person name="Anosike U.A."/>
            <person name="Aqrawi P.A."/>
            <person name="Arias F.A."/>
            <person name="Attaway T.A."/>
            <person name="Awwad R.A."/>
            <person name="Babu C.B."/>
            <person name="Bandaranaike D.B."/>
            <person name="Battles P.B."/>
            <person name="Bell A.B."/>
            <person name="Beltran B.B."/>
            <person name="Berhane-Mersha D.B."/>
            <person name="Bess C.B."/>
            <person name="Bickham C.B."/>
            <person name="Bolden T.B."/>
            <person name="Carter K.C."/>
            <person name="Chau D.C."/>
            <person name="Chavez A.C."/>
            <person name="Clerc-Blankenburg K.C."/>
            <person name="Coyle M.C."/>
            <person name="Dao M.D."/>
            <person name="Davila M.L.D."/>
            <person name="Davy-Carroll L.D."/>
            <person name="Denson S.D."/>
            <person name="Dinh H.D."/>
            <person name="Fernandez S.F."/>
            <person name="Fernando P.F."/>
            <person name="Forbes L.F."/>
            <person name="Francis C.F."/>
            <person name="Francisco L.F."/>
            <person name="Fu Q.F."/>
            <person name="Garcia-Iii R.G."/>
            <person name="Garrett T.G."/>
            <person name="Gross S.G."/>
            <person name="Gubbala S.G."/>
            <person name="Hirani K.H."/>
            <person name="Hogues M.H."/>
            <person name="Hollins B.H."/>
            <person name="Jackson L.J."/>
            <person name="Javaid M.J."/>
            <person name="Jhangiani S.J."/>
            <person name="Johnson A.J."/>
            <person name="Johnson B.J."/>
            <person name="Jones J.J."/>
            <person name="Joshi V.J."/>
            <person name="Kalu J.K."/>
            <person name="Khan N.K."/>
            <person name="Korchina V.K."/>
            <person name="Kovar C.K."/>
            <person name="Lago L.L."/>
            <person name="Lara F.L."/>
            <person name="Le T.-K.L."/>
            <person name="Lee S.L."/>
            <person name="Legall-Iii F.L."/>
            <person name="Lemon S.L."/>
            <person name="Liu J.L."/>
            <person name="Liu Y.-S.L."/>
            <person name="Liyanage D.L."/>
            <person name="Lopez J.L."/>
            <person name="Lorensuhewa L.L."/>
            <person name="Mata R.M."/>
            <person name="Mathew T.M."/>
            <person name="Mercado C.M."/>
            <person name="Mercado I.M."/>
            <person name="Morales K.M."/>
            <person name="Morgan M.M."/>
            <person name="Munidasa M.M."/>
            <person name="Ngo D.N."/>
            <person name="Nguyen L.N."/>
            <person name="Nguyen T.N."/>
            <person name="Nguyen N.N."/>
            <person name="Obregon M.O."/>
            <person name="Okwuonu G.O."/>
            <person name="Ongeri F.O."/>
            <person name="Onwere C.O."/>
            <person name="Osifeso I.O."/>
            <person name="Parra A.P."/>
            <person name="Patil S.P."/>
            <person name="Perez A.P."/>
            <person name="Perez Y.P."/>
            <person name="Pham C.P."/>
            <person name="Pu L.-L.P."/>
            <person name="Puazo M.P."/>
            <person name="Quiroz J.Q."/>
            <person name="Rouhana J.R."/>
            <person name="Ruiz M.R."/>
            <person name="Ruiz S.-J.R."/>
            <person name="Saada N.S."/>
            <person name="Santibanez J.S."/>
            <person name="Scheel M.S."/>
            <person name="Schneider B.S."/>
            <person name="Simmons D.S."/>
            <person name="Sisson I.S."/>
            <person name="Tang L.-Y.T."/>
            <person name="Thornton R.T."/>
            <person name="Tisius J.T."/>
            <person name="Toledanes G.T."/>
            <person name="Trejos Z.T."/>
            <person name="Usmani K.U."/>
            <person name="Varghese R.V."/>
            <person name="Vattathil S.V."/>
            <person name="Vee V.V."/>
            <person name="Walker D.W."/>
            <person name="Weissenberger G.W."/>
            <person name="White C.W."/>
            <person name="Williams A.W."/>
            <person name="Woodworth J.W."/>
            <person name="Wright R.W."/>
            <person name="Zhu Y.Z."/>
            <person name="Han Y.H."/>
            <person name="Newsham I.N."/>
            <person name="Nazareth L.N."/>
            <person name="Worley K.W."/>
            <person name="Muzny D.M."/>
            <person name="Rogers J.R."/>
            <person name="Gibbs R.G."/>
        </authorList>
    </citation>
    <scope>NUCLEOTIDE SEQUENCE [LARGE SCALE GENOMIC DNA]</scope>
</reference>
<protein>
    <submittedName>
        <fullName evidence="2">Uncharacterized protein</fullName>
    </submittedName>
</protein>
<reference evidence="2" key="3">
    <citation type="submission" date="2025-09" db="UniProtKB">
        <authorList>
            <consortium name="Ensembl"/>
        </authorList>
    </citation>
    <scope>IDENTIFICATION</scope>
</reference>
<feature type="compositionally biased region" description="Polar residues" evidence="1">
    <location>
        <begin position="65"/>
        <end position="90"/>
    </location>
</feature>
<evidence type="ECO:0000313" key="3">
    <source>
        <dbReference type="Proteomes" id="UP000028761"/>
    </source>
</evidence>
<proteinExistence type="predicted"/>
<keyword evidence="3" id="KW-1185">Reference proteome</keyword>
<evidence type="ECO:0000313" key="2">
    <source>
        <dbReference type="Ensembl" id="ENSPANP00000057707.1"/>
    </source>
</evidence>
<dbReference type="AlphaFoldDB" id="A0A8I5NJ03"/>